<dbReference type="PROSITE" id="PS00107">
    <property type="entry name" value="PROTEIN_KINASE_ATP"/>
    <property type="match status" value="1"/>
</dbReference>
<evidence type="ECO:0000256" key="10">
    <source>
        <dbReference type="PROSITE-ProRule" id="PRU10141"/>
    </source>
</evidence>
<keyword evidence="6" id="KW-0418">Kinase</keyword>
<dbReference type="PROSITE" id="PS50011">
    <property type="entry name" value="PROTEIN_KINASE_DOM"/>
    <property type="match status" value="1"/>
</dbReference>
<organism evidence="13 14">
    <name type="scientific">Escallonia herrerae</name>
    <dbReference type="NCBI Taxonomy" id="1293975"/>
    <lineage>
        <taxon>Eukaryota</taxon>
        <taxon>Viridiplantae</taxon>
        <taxon>Streptophyta</taxon>
        <taxon>Embryophyta</taxon>
        <taxon>Tracheophyta</taxon>
        <taxon>Spermatophyta</taxon>
        <taxon>Magnoliopsida</taxon>
        <taxon>eudicotyledons</taxon>
        <taxon>Gunneridae</taxon>
        <taxon>Pentapetalae</taxon>
        <taxon>asterids</taxon>
        <taxon>campanulids</taxon>
        <taxon>Escalloniales</taxon>
        <taxon>Escalloniaceae</taxon>
        <taxon>Escallonia</taxon>
    </lineage>
</organism>
<comment type="similarity">
    <text evidence="11">Belongs to the protein kinase superfamily.</text>
</comment>
<dbReference type="InterPro" id="IPR008271">
    <property type="entry name" value="Ser/Thr_kinase_AS"/>
</dbReference>
<feature type="binding site" evidence="10">
    <location>
        <position position="25"/>
    </location>
    <ligand>
        <name>ATP</name>
        <dbReference type="ChEBI" id="CHEBI:30616"/>
    </ligand>
</feature>
<dbReference type="PROSITE" id="PS00108">
    <property type="entry name" value="PROTEIN_KINASE_ST"/>
    <property type="match status" value="1"/>
</dbReference>
<name>A0AA88WRC6_9ASTE</name>
<evidence type="ECO:0000259" key="12">
    <source>
        <dbReference type="PROSITE" id="PS50011"/>
    </source>
</evidence>
<dbReference type="PANTHER" id="PTHR48006">
    <property type="entry name" value="LEUCINE-RICH REPEAT-CONTAINING PROTEIN DDB_G0281931-RELATED"/>
    <property type="match status" value="1"/>
</dbReference>
<dbReference type="SMART" id="SM00220">
    <property type="entry name" value="S_TKc"/>
    <property type="match status" value="1"/>
</dbReference>
<dbReference type="EMBL" id="JAVXUP010000259">
    <property type="protein sequence ID" value="KAK3032706.1"/>
    <property type="molecule type" value="Genomic_DNA"/>
</dbReference>
<comment type="subcellular location">
    <subcellularLocation>
        <location evidence="1">Membrane</location>
        <topology evidence="1">Single-pass type I membrane protein</topology>
    </subcellularLocation>
</comment>
<dbReference type="FunFam" id="1.10.510.10:FF:001023">
    <property type="entry name" value="Os07g0541700 protein"/>
    <property type="match status" value="1"/>
</dbReference>
<gene>
    <name evidence="13" type="ORF">RJ639_035150</name>
</gene>
<keyword evidence="5 10" id="KW-0547">Nucleotide-binding</keyword>
<comment type="caution">
    <text evidence="13">The sequence shown here is derived from an EMBL/GenBank/DDBJ whole genome shotgun (WGS) entry which is preliminary data.</text>
</comment>
<evidence type="ECO:0000256" key="5">
    <source>
        <dbReference type="ARBA" id="ARBA00022741"/>
    </source>
</evidence>
<evidence type="ECO:0000256" key="2">
    <source>
        <dbReference type="ARBA" id="ARBA00012513"/>
    </source>
</evidence>
<evidence type="ECO:0000256" key="11">
    <source>
        <dbReference type="RuleBase" id="RU000304"/>
    </source>
</evidence>
<reference evidence="13" key="1">
    <citation type="submission" date="2022-12" db="EMBL/GenBank/DDBJ databases">
        <title>Draft genome assemblies for two species of Escallonia (Escalloniales).</title>
        <authorList>
            <person name="Chanderbali A."/>
            <person name="Dervinis C."/>
            <person name="Anghel I."/>
            <person name="Soltis D."/>
            <person name="Soltis P."/>
            <person name="Zapata F."/>
        </authorList>
    </citation>
    <scope>NUCLEOTIDE SEQUENCE</scope>
    <source>
        <strain evidence="13">UCBG64.0493</strain>
        <tissue evidence="13">Leaf</tissue>
    </source>
</reference>
<dbReference type="EC" id="2.7.11.1" evidence="2"/>
<evidence type="ECO:0000313" key="14">
    <source>
        <dbReference type="Proteomes" id="UP001188597"/>
    </source>
</evidence>
<feature type="domain" description="Protein kinase" evidence="12">
    <location>
        <begin position="1"/>
        <end position="246"/>
    </location>
</feature>
<evidence type="ECO:0000256" key="8">
    <source>
        <dbReference type="ARBA" id="ARBA00047899"/>
    </source>
</evidence>
<comment type="catalytic activity">
    <reaction evidence="8">
        <text>L-threonyl-[protein] + ATP = O-phospho-L-threonyl-[protein] + ADP + H(+)</text>
        <dbReference type="Rhea" id="RHEA:46608"/>
        <dbReference type="Rhea" id="RHEA-COMP:11060"/>
        <dbReference type="Rhea" id="RHEA-COMP:11605"/>
        <dbReference type="ChEBI" id="CHEBI:15378"/>
        <dbReference type="ChEBI" id="CHEBI:30013"/>
        <dbReference type="ChEBI" id="CHEBI:30616"/>
        <dbReference type="ChEBI" id="CHEBI:61977"/>
        <dbReference type="ChEBI" id="CHEBI:456216"/>
        <dbReference type="EC" id="2.7.11.1"/>
    </reaction>
</comment>
<evidence type="ECO:0000256" key="9">
    <source>
        <dbReference type="ARBA" id="ARBA00048679"/>
    </source>
</evidence>
<feature type="non-terminal residue" evidence="13">
    <location>
        <position position="1"/>
    </location>
</feature>
<keyword evidence="3 11" id="KW-0723">Serine/threonine-protein kinase</keyword>
<dbReference type="GO" id="GO:0005524">
    <property type="term" value="F:ATP binding"/>
    <property type="evidence" value="ECO:0007669"/>
    <property type="project" value="UniProtKB-UniRule"/>
</dbReference>
<evidence type="ECO:0000256" key="3">
    <source>
        <dbReference type="ARBA" id="ARBA00022527"/>
    </source>
</evidence>
<keyword evidence="4" id="KW-0808">Transferase</keyword>
<evidence type="ECO:0000256" key="6">
    <source>
        <dbReference type="ARBA" id="ARBA00022777"/>
    </source>
</evidence>
<evidence type="ECO:0000256" key="7">
    <source>
        <dbReference type="ARBA" id="ARBA00022840"/>
    </source>
</evidence>
<dbReference type="Gene3D" id="3.30.200.20">
    <property type="entry name" value="Phosphorylase Kinase, domain 1"/>
    <property type="match status" value="1"/>
</dbReference>
<dbReference type="PANTHER" id="PTHR48006:SF48">
    <property type="entry name" value="PROTEIN KINASE DOMAIN-CONTAINING PROTEIN"/>
    <property type="match status" value="1"/>
</dbReference>
<evidence type="ECO:0000313" key="13">
    <source>
        <dbReference type="EMBL" id="KAK3032706.1"/>
    </source>
</evidence>
<dbReference type="GO" id="GO:0016020">
    <property type="term" value="C:membrane"/>
    <property type="evidence" value="ECO:0007669"/>
    <property type="project" value="UniProtKB-SubCell"/>
</dbReference>
<protein>
    <recommendedName>
        <fullName evidence="2">non-specific serine/threonine protein kinase</fullName>
        <ecNumber evidence="2">2.7.11.1</ecNumber>
    </recommendedName>
</protein>
<dbReference type="InterPro" id="IPR051824">
    <property type="entry name" value="LRR_Rcpt-Like_S/T_Kinase"/>
</dbReference>
<dbReference type="InterPro" id="IPR000719">
    <property type="entry name" value="Prot_kinase_dom"/>
</dbReference>
<keyword evidence="7 10" id="KW-0067">ATP-binding</keyword>
<dbReference type="AlphaFoldDB" id="A0AA88WRC6"/>
<dbReference type="SUPFAM" id="SSF56112">
    <property type="entry name" value="Protein kinase-like (PK-like)"/>
    <property type="match status" value="1"/>
</dbReference>
<dbReference type="Proteomes" id="UP001188597">
    <property type="component" value="Unassembled WGS sequence"/>
</dbReference>
<keyword evidence="14" id="KW-1185">Reference proteome</keyword>
<accession>A0AA88WRC6</accession>
<comment type="catalytic activity">
    <reaction evidence="9">
        <text>L-seryl-[protein] + ATP = O-phospho-L-seryl-[protein] + ADP + H(+)</text>
        <dbReference type="Rhea" id="RHEA:17989"/>
        <dbReference type="Rhea" id="RHEA-COMP:9863"/>
        <dbReference type="Rhea" id="RHEA-COMP:11604"/>
        <dbReference type="ChEBI" id="CHEBI:15378"/>
        <dbReference type="ChEBI" id="CHEBI:29999"/>
        <dbReference type="ChEBI" id="CHEBI:30616"/>
        <dbReference type="ChEBI" id="CHEBI:83421"/>
        <dbReference type="ChEBI" id="CHEBI:456216"/>
        <dbReference type="EC" id="2.7.11.1"/>
    </reaction>
</comment>
<dbReference type="Pfam" id="PF00069">
    <property type="entry name" value="Pkinase"/>
    <property type="match status" value="1"/>
</dbReference>
<evidence type="ECO:0000256" key="1">
    <source>
        <dbReference type="ARBA" id="ARBA00004479"/>
    </source>
</evidence>
<dbReference type="GO" id="GO:0004674">
    <property type="term" value="F:protein serine/threonine kinase activity"/>
    <property type="evidence" value="ECO:0007669"/>
    <property type="project" value="UniProtKB-KW"/>
</dbReference>
<dbReference type="Gene3D" id="1.10.510.10">
    <property type="entry name" value="Transferase(Phosphotransferase) domain 1"/>
    <property type="match status" value="2"/>
</dbReference>
<evidence type="ECO:0000256" key="4">
    <source>
        <dbReference type="ARBA" id="ARBA00022679"/>
    </source>
</evidence>
<dbReference type="InterPro" id="IPR011009">
    <property type="entry name" value="Kinase-like_dom_sf"/>
</dbReference>
<dbReference type="InterPro" id="IPR017441">
    <property type="entry name" value="Protein_kinase_ATP_BS"/>
</dbReference>
<proteinExistence type="inferred from homology"/>
<sequence>MEIGRGGFGIVYKAQVHGQVVAVKKLSNPSKQKLEEFNTEVHTLSSYKHENLVRLFGGYSGKDLHLLIYEYMEHKSIADALFESRSPLKLDWRTRREICLGIAKGLKYLHEESRLKIVHRDIKAQNILLGGTDGNLKAKISDFGLAILCEEGNENQVSRVAGTNFGVLLLEIVSRKSNAVSRPTQETVCLLDTVADLVDKDLSSCYDFTEAMRILNLAMMCTTQTPTLRPTMSDVVSVLQDEKTVE</sequence>